<protein>
    <recommendedName>
        <fullName evidence="5">Lipase domain-containing protein</fullName>
    </recommendedName>
</protein>
<dbReference type="AlphaFoldDB" id="A0A8J9YEE9"/>
<comment type="similarity">
    <text evidence="2 4">Belongs to the AB hydrolase superfamily. Lipase family.</text>
</comment>
<evidence type="ECO:0000256" key="1">
    <source>
        <dbReference type="ARBA" id="ARBA00004613"/>
    </source>
</evidence>
<dbReference type="PANTHER" id="PTHR11610:SF173">
    <property type="entry name" value="LIPASE DOMAIN-CONTAINING PROTEIN-RELATED"/>
    <property type="match status" value="1"/>
</dbReference>
<evidence type="ECO:0000259" key="5">
    <source>
        <dbReference type="Pfam" id="PF00151"/>
    </source>
</evidence>
<dbReference type="Gene3D" id="3.40.50.1820">
    <property type="entry name" value="alpha/beta hydrolase"/>
    <property type="match status" value="1"/>
</dbReference>
<dbReference type="EMBL" id="OV170224">
    <property type="protein sequence ID" value="CAH0724691.1"/>
    <property type="molecule type" value="Genomic_DNA"/>
</dbReference>
<dbReference type="PRINTS" id="PR00821">
    <property type="entry name" value="TAGLIPASE"/>
</dbReference>
<dbReference type="InterPro" id="IPR029058">
    <property type="entry name" value="AB_hydrolase_fold"/>
</dbReference>
<feature type="non-terminal residue" evidence="6">
    <location>
        <position position="295"/>
    </location>
</feature>
<organism evidence="6 7">
    <name type="scientific">Brenthis ino</name>
    <name type="common">lesser marbled fritillary</name>
    <dbReference type="NCBI Taxonomy" id="405034"/>
    <lineage>
        <taxon>Eukaryota</taxon>
        <taxon>Metazoa</taxon>
        <taxon>Ecdysozoa</taxon>
        <taxon>Arthropoda</taxon>
        <taxon>Hexapoda</taxon>
        <taxon>Insecta</taxon>
        <taxon>Pterygota</taxon>
        <taxon>Neoptera</taxon>
        <taxon>Endopterygota</taxon>
        <taxon>Lepidoptera</taxon>
        <taxon>Glossata</taxon>
        <taxon>Ditrysia</taxon>
        <taxon>Papilionoidea</taxon>
        <taxon>Nymphalidae</taxon>
        <taxon>Heliconiinae</taxon>
        <taxon>Argynnini</taxon>
        <taxon>Brenthis</taxon>
    </lineage>
</organism>
<dbReference type="GO" id="GO:0016042">
    <property type="term" value="P:lipid catabolic process"/>
    <property type="evidence" value="ECO:0007669"/>
    <property type="project" value="TreeGrafter"/>
</dbReference>
<sequence>MPDNYGNPVLVDLQEPVDEALLSQARNGAENQYWLFTRQNPTNRQVLVNGNANSVTGSNYRAARATKVIVHGWNNNGNTEMNPLITAAFLAVQDVNVIVVDWNRLANGAYTTAVRGVPDVGVHLGLFIQWLFNNFGGNYNSLHLVGFSLGAHVVGNAGRTIGGRAGRVTGLDPAGPQWGGNSLALNRNSGIYVESIHTDGRLLGIMDAISDADFYPNGGRNPQPGCLISTCSHGRAPQLFASSVRTNHFIGRRCNNIHEAELSTCNGAQHRMGNGVVGKTGVGLYGLRTGSVWPF</sequence>
<dbReference type="Proteomes" id="UP000838878">
    <property type="component" value="Chromosome 4"/>
</dbReference>
<accession>A0A8J9YEE9</accession>
<keyword evidence="3" id="KW-0964">Secreted</keyword>
<dbReference type="GO" id="GO:0005615">
    <property type="term" value="C:extracellular space"/>
    <property type="evidence" value="ECO:0007669"/>
    <property type="project" value="TreeGrafter"/>
</dbReference>
<comment type="subcellular location">
    <subcellularLocation>
        <location evidence="1">Secreted</location>
    </subcellularLocation>
</comment>
<dbReference type="SUPFAM" id="SSF53474">
    <property type="entry name" value="alpha/beta-Hydrolases"/>
    <property type="match status" value="1"/>
</dbReference>
<evidence type="ECO:0000256" key="4">
    <source>
        <dbReference type="RuleBase" id="RU004262"/>
    </source>
</evidence>
<dbReference type="PANTHER" id="PTHR11610">
    <property type="entry name" value="LIPASE"/>
    <property type="match status" value="1"/>
</dbReference>
<feature type="domain" description="Lipase" evidence="5">
    <location>
        <begin position="25"/>
        <end position="269"/>
    </location>
</feature>
<gene>
    <name evidence="6" type="ORF">BINO364_LOCUS10370</name>
</gene>
<keyword evidence="7" id="KW-1185">Reference proteome</keyword>
<dbReference type="InterPro" id="IPR000734">
    <property type="entry name" value="TAG_lipase"/>
</dbReference>
<dbReference type="Pfam" id="PF00151">
    <property type="entry name" value="Lipase"/>
    <property type="match status" value="1"/>
</dbReference>
<proteinExistence type="inferred from homology"/>
<name>A0A8J9YEE9_9NEOP</name>
<evidence type="ECO:0000313" key="7">
    <source>
        <dbReference type="Proteomes" id="UP000838878"/>
    </source>
</evidence>
<evidence type="ECO:0000256" key="3">
    <source>
        <dbReference type="ARBA" id="ARBA00022525"/>
    </source>
</evidence>
<dbReference type="CDD" id="cd00707">
    <property type="entry name" value="Pancreat_lipase_like"/>
    <property type="match status" value="1"/>
</dbReference>
<evidence type="ECO:0000313" key="6">
    <source>
        <dbReference type="EMBL" id="CAH0724691.1"/>
    </source>
</evidence>
<dbReference type="OrthoDB" id="199913at2759"/>
<dbReference type="InterPro" id="IPR033906">
    <property type="entry name" value="Lipase_N"/>
</dbReference>
<evidence type="ECO:0000256" key="2">
    <source>
        <dbReference type="ARBA" id="ARBA00010701"/>
    </source>
</evidence>
<dbReference type="GO" id="GO:0016298">
    <property type="term" value="F:lipase activity"/>
    <property type="evidence" value="ECO:0007669"/>
    <property type="project" value="InterPro"/>
</dbReference>
<dbReference type="InterPro" id="IPR013818">
    <property type="entry name" value="Lipase"/>
</dbReference>
<reference evidence="6" key="1">
    <citation type="submission" date="2021-12" db="EMBL/GenBank/DDBJ databases">
        <authorList>
            <person name="Martin H S."/>
        </authorList>
    </citation>
    <scope>NUCLEOTIDE SEQUENCE</scope>
</reference>